<dbReference type="Proteomes" id="UP000198480">
    <property type="component" value="Unassembled WGS sequence"/>
</dbReference>
<dbReference type="RefSeq" id="WP_245812715.1">
    <property type="nucleotide sequence ID" value="NZ_FZOK01000010.1"/>
</dbReference>
<dbReference type="EMBL" id="FZOK01000010">
    <property type="protein sequence ID" value="SNS45642.1"/>
    <property type="molecule type" value="Genomic_DNA"/>
</dbReference>
<gene>
    <name evidence="1" type="ORF">SAMN06295967_11018</name>
</gene>
<name>A0A239ENY1_9BACT</name>
<proteinExistence type="predicted"/>
<dbReference type="AlphaFoldDB" id="A0A239ENY1"/>
<sequence length="112" mass="12372">MKKLFFLTLIITLSIQFNQAQSIEGSWKGELAVMGQKIPLIVHFSEKEGEWSGKMDSPNQGAMGIAMRKVLFDGTMISFEMSMGNASYEGLLLGEQIKGNFSQSGMSIPLDF</sequence>
<reference evidence="2" key="1">
    <citation type="submission" date="2017-06" db="EMBL/GenBank/DDBJ databases">
        <authorList>
            <person name="Varghese N."/>
            <person name="Submissions S."/>
        </authorList>
    </citation>
    <scope>NUCLEOTIDE SEQUENCE [LARGE SCALE GENOMIC DNA]</scope>
    <source>
        <strain evidence="2">5C</strain>
    </source>
</reference>
<evidence type="ECO:0000313" key="1">
    <source>
        <dbReference type="EMBL" id="SNS45642.1"/>
    </source>
</evidence>
<accession>A0A239ENY1</accession>
<protein>
    <recommendedName>
        <fullName evidence="3">Extracellular endo-alpha-(1-&gt;5)-L-arabinanase C-terminal domain-containing protein</fullName>
    </recommendedName>
</protein>
<evidence type="ECO:0008006" key="3">
    <source>
        <dbReference type="Google" id="ProtNLM"/>
    </source>
</evidence>
<organism evidence="1 2">
    <name type="scientific">Belliella buryatensis</name>
    <dbReference type="NCBI Taxonomy" id="1500549"/>
    <lineage>
        <taxon>Bacteria</taxon>
        <taxon>Pseudomonadati</taxon>
        <taxon>Bacteroidota</taxon>
        <taxon>Cytophagia</taxon>
        <taxon>Cytophagales</taxon>
        <taxon>Cyclobacteriaceae</taxon>
        <taxon>Belliella</taxon>
    </lineage>
</organism>
<evidence type="ECO:0000313" key="2">
    <source>
        <dbReference type="Proteomes" id="UP000198480"/>
    </source>
</evidence>
<keyword evidence="2" id="KW-1185">Reference proteome</keyword>